<comment type="caution">
    <text evidence="1">The sequence shown here is derived from an EMBL/GenBank/DDBJ whole genome shotgun (WGS) entry which is preliminary data.</text>
</comment>
<dbReference type="RefSeq" id="WP_241936292.1">
    <property type="nucleotide sequence ID" value="NZ_JALBGC010000003.1"/>
</dbReference>
<proteinExistence type="predicted"/>
<accession>A0A9X1VG78</accession>
<name>A0A9X1VG78_9BACT</name>
<sequence length="344" mass="39258">METSLMRLIHEPAQTHLRVVREADSPESASFVFEEAAPSTSRAFIEANTLAVGFSELRHEHIIPVFAKDNERTLSMADFIQVTSEAVRDVFRGEQILTPQIRVSHVIKGRIPEAKDKPASQLLDWEQTVRFERMMFAIEVPTLFETVGGNTLTLVIGGVKAYNLDNLTGRKCPEHFKVFVGFKNLVCTNLAIRTDGLLGDLRVSSLEQLRQGVLTLLREYDQHRHLRQLEALTRYSLTEHQFAQLIGRCRMYQHLSTAAKQRIPALLYGDQQLGTVVRDYYRDENFCREEDGSINLWKFYNLFTEANKSSYIDTFLPKSINALDFTFQVQDALDGSTAGSWYLS</sequence>
<dbReference type="InterPro" id="IPR024353">
    <property type="entry name" value="DUF3871"/>
</dbReference>
<protein>
    <submittedName>
        <fullName evidence="1">DUF3871 family protein</fullName>
    </submittedName>
</protein>
<reference evidence="1" key="1">
    <citation type="submission" date="2022-03" db="EMBL/GenBank/DDBJ databases">
        <title>Bacterial whole genome sequence for Hymenobacter sp. DH14.</title>
        <authorList>
            <person name="Le V."/>
        </authorList>
    </citation>
    <scope>NUCLEOTIDE SEQUENCE</scope>
    <source>
        <strain evidence="1">DH14</strain>
    </source>
</reference>
<organism evidence="1 2">
    <name type="scientific">Hymenobacter cyanobacteriorum</name>
    <dbReference type="NCBI Taxonomy" id="2926463"/>
    <lineage>
        <taxon>Bacteria</taxon>
        <taxon>Pseudomonadati</taxon>
        <taxon>Bacteroidota</taxon>
        <taxon>Cytophagia</taxon>
        <taxon>Cytophagales</taxon>
        <taxon>Hymenobacteraceae</taxon>
        <taxon>Hymenobacter</taxon>
    </lineage>
</organism>
<evidence type="ECO:0000313" key="1">
    <source>
        <dbReference type="EMBL" id="MCI1188025.1"/>
    </source>
</evidence>
<dbReference type="Pfam" id="PF12987">
    <property type="entry name" value="DUF3871"/>
    <property type="match status" value="1"/>
</dbReference>
<evidence type="ECO:0000313" key="2">
    <source>
        <dbReference type="Proteomes" id="UP001139193"/>
    </source>
</evidence>
<dbReference type="Proteomes" id="UP001139193">
    <property type="component" value="Unassembled WGS sequence"/>
</dbReference>
<dbReference type="EMBL" id="JALBGC010000003">
    <property type="protein sequence ID" value="MCI1188025.1"/>
    <property type="molecule type" value="Genomic_DNA"/>
</dbReference>
<keyword evidence="2" id="KW-1185">Reference proteome</keyword>
<gene>
    <name evidence="1" type="ORF">MON38_11395</name>
</gene>
<dbReference type="AlphaFoldDB" id="A0A9X1VG78"/>